<dbReference type="KEGG" id="vg:15926707"/>
<evidence type="ECO:0000313" key="1">
    <source>
        <dbReference type="EMBL" id="AGN30253.1"/>
    </source>
</evidence>
<dbReference type="RefSeq" id="YP_008125402.1">
    <property type="nucleotide sequence ID" value="NC_021529.2"/>
</dbReference>
<dbReference type="OrthoDB" id="37613at10239"/>
<organism evidence="1 2">
    <name type="scientific">Vibrio phage nt-1</name>
    <dbReference type="NCBI Taxonomy" id="115992"/>
    <lineage>
        <taxon>Viruses</taxon>
        <taxon>Duplodnaviria</taxon>
        <taxon>Heunggongvirae</taxon>
        <taxon>Uroviricota</taxon>
        <taxon>Caudoviricetes</taxon>
        <taxon>Pantevenvirales</taxon>
        <taxon>Straboviridae</taxon>
        <taxon>Mylasvirus</taxon>
        <taxon>Mylasvirus persius</taxon>
    </lineage>
</organism>
<gene>
    <name evidence="1" type="ORF">VPFG_00254</name>
</gene>
<protein>
    <submittedName>
        <fullName evidence="1">Uncharacterized protein</fullName>
    </submittedName>
</protein>
<sequence>MIRFRRERVVYETIEITTAQELLDNVTAVRCYNDELDIYVPDGRPGLLNRIATVKVSDVGYEGSSFEDAFDHFKENYEKYFELIEKTLDAN</sequence>
<reference evidence="1 2" key="1">
    <citation type="journal article" date="2014" name="Genome Biol. Evol.">
        <title>Composite Conserved Promoter-Terminator Motifs (PeSLs) that Mediate Modular Shuffling in the Diverse T4-Like Myoviruses.</title>
        <authorList>
            <person name="Comeau A.M."/>
            <person name="Arbiol C."/>
            <person name="Krisch H.M."/>
        </authorList>
    </citation>
    <scope>NUCLEOTIDE SEQUENCE [LARGE SCALE GENOMIC DNA]</scope>
</reference>
<dbReference type="GeneID" id="15926707"/>
<proteinExistence type="predicted"/>
<dbReference type="Proteomes" id="UP000201461">
    <property type="component" value="Segment"/>
</dbReference>
<evidence type="ECO:0000313" key="2">
    <source>
        <dbReference type="Proteomes" id="UP000201461"/>
    </source>
</evidence>
<name>R9TGM4_9CAUD</name>
<dbReference type="EMBL" id="HQ317393">
    <property type="protein sequence ID" value="AGN30253.1"/>
    <property type="molecule type" value="Genomic_DNA"/>
</dbReference>
<accession>R9TGM4</accession>
<keyword evidence="2" id="KW-1185">Reference proteome</keyword>